<keyword evidence="4" id="KW-1185">Reference proteome</keyword>
<accession>C5LC80</accession>
<dbReference type="InParanoid" id="C5LC80"/>
<evidence type="ECO:0000313" key="3">
    <source>
        <dbReference type="EMBL" id="EER05563.1"/>
    </source>
</evidence>
<proteinExistence type="predicted"/>
<evidence type="ECO:0000256" key="1">
    <source>
        <dbReference type="PROSITE-ProRule" id="PRU00023"/>
    </source>
</evidence>
<dbReference type="GO" id="GO:0031177">
    <property type="term" value="F:phosphopantetheine binding"/>
    <property type="evidence" value="ECO:0007669"/>
    <property type="project" value="TreeGrafter"/>
</dbReference>
<dbReference type="InterPro" id="IPR045851">
    <property type="entry name" value="AMP-bd_C_sf"/>
</dbReference>
<feature type="repeat" description="ANK" evidence="1">
    <location>
        <begin position="688"/>
        <end position="720"/>
    </location>
</feature>
<dbReference type="GO" id="GO:0044550">
    <property type="term" value="P:secondary metabolite biosynthetic process"/>
    <property type="evidence" value="ECO:0007669"/>
    <property type="project" value="TreeGrafter"/>
</dbReference>
<name>C5LC80_PERM5</name>
<organism evidence="4">
    <name type="scientific">Perkinsus marinus (strain ATCC 50983 / TXsc)</name>
    <dbReference type="NCBI Taxonomy" id="423536"/>
    <lineage>
        <taxon>Eukaryota</taxon>
        <taxon>Sar</taxon>
        <taxon>Alveolata</taxon>
        <taxon>Perkinsozoa</taxon>
        <taxon>Perkinsea</taxon>
        <taxon>Perkinsida</taxon>
        <taxon>Perkinsidae</taxon>
        <taxon>Perkinsus</taxon>
    </lineage>
</organism>
<reference evidence="3 4" key="1">
    <citation type="submission" date="2008-07" db="EMBL/GenBank/DDBJ databases">
        <authorList>
            <person name="El-Sayed N."/>
            <person name="Caler E."/>
            <person name="Inman J."/>
            <person name="Amedeo P."/>
            <person name="Hass B."/>
            <person name="Wortman J."/>
        </authorList>
    </citation>
    <scope>NUCLEOTIDE SEQUENCE [LARGE SCALE GENOMIC DNA]</scope>
    <source>
        <strain evidence="4">ATCC 50983 / TXsc</strain>
    </source>
</reference>
<dbReference type="OrthoDB" id="329835at2759"/>
<dbReference type="PROSITE" id="PS50088">
    <property type="entry name" value="ANK_REPEAT"/>
    <property type="match status" value="2"/>
</dbReference>
<protein>
    <submittedName>
        <fullName evidence="3">Antibiotic synthetase, putative</fullName>
    </submittedName>
</protein>
<dbReference type="InterPro" id="IPR000873">
    <property type="entry name" value="AMP-dep_synth/lig_dom"/>
</dbReference>
<dbReference type="Gene3D" id="3.30.300.30">
    <property type="match status" value="1"/>
</dbReference>
<dbReference type="InterPro" id="IPR020845">
    <property type="entry name" value="AMP-binding_CS"/>
</dbReference>
<dbReference type="Pfam" id="PF00550">
    <property type="entry name" value="PP-binding"/>
    <property type="match status" value="1"/>
</dbReference>
<dbReference type="PROSITE" id="PS00455">
    <property type="entry name" value="AMP_BINDING"/>
    <property type="match status" value="1"/>
</dbReference>
<dbReference type="GO" id="GO:0005737">
    <property type="term" value="C:cytoplasm"/>
    <property type="evidence" value="ECO:0007669"/>
    <property type="project" value="TreeGrafter"/>
</dbReference>
<dbReference type="Gene3D" id="1.10.1200.10">
    <property type="entry name" value="ACP-like"/>
    <property type="match status" value="1"/>
</dbReference>
<evidence type="ECO:0000313" key="4">
    <source>
        <dbReference type="Proteomes" id="UP000007800"/>
    </source>
</evidence>
<dbReference type="PROSITE" id="PS50297">
    <property type="entry name" value="ANK_REP_REGION"/>
    <property type="match status" value="2"/>
</dbReference>
<dbReference type="SUPFAM" id="SSF48403">
    <property type="entry name" value="Ankyrin repeat"/>
    <property type="match status" value="1"/>
</dbReference>
<dbReference type="SUPFAM" id="SSF47336">
    <property type="entry name" value="ACP-like"/>
    <property type="match status" value="1"/>
</dbReference>
<dbReference type="GO" id="GO:0043041">
    <property type="term" value="P:amino acid activation for nonribosomal peptide biosynthetic process"/>
    <property type="evidence" value="ECO:0007669"/>
    <property type="project" value="TreeGrafter"/>
</dbReference>
<dbReference type="Pfam" id="PF12796">
    <property type="entry name" value="Ank_2"/>
    <property type="match status" value="2"/>
</dbReference>
<dbReference type="InterPro" id="IPR002110">
    <property type="entry name" value="Ankyrin_rpt"/>
</dbReference>
<dbReference type="AlphaFoldDB" id="C5LC80"/>
<dbReference type="GeneID" id="9042313"/>
<dbReference type="InterPro" id="IPR036736">
    <property type="entry name" value="ACP-like_sf"/>
</dbReference>
<dbReference type="Gene3D" id="1.25.40.20">
    <property type="entry name" value="Ankyrin repeat-containing domain"/>
    <property type="match status" value="1"/>
</dbReference>
<evidence type="ECO:0000259" key="2">
    <source>
        <dbReference type="PROSITE" id="PS50075"/>
    </source>
</evidence>
<dbReference type="SMART" id="SM00248">
    <property type="entry name" value="ANK"/>
    <property type="match status" value="4"/>
</dbReference>
<dbReference type="Gene3D" id="3.40.50.980">
    <property type="match status" value="2"/>
</dbReference>
<dbReference type="InterPro" id="IPR036770">
    <property type="entry name" value="Ankyrin_rpt-contain_sf"/>
</dbReference>
<dbReference type="OMA" id="GRRDWEM"/>
<dbReference type="PROSITE" id="PS50075">
    <property type="entry name" value="CARRIER"/>
    <property type="match status" value="1"/>
</dbReference>
<dbReference type="PANTHER" id="PTHR45527:SF1">
    <property type="entry name" value="FATTY ACID SYNTHASE"/>
    <property type="match status" value="1"/>
</dbReference>
<dbReference type="Gene3D" id="2.30.38.10">
    <property type="entry name" value="Luciferase, Domain 3"/>
    <property type="match status" value="1"/>
</dbReference>
<dbReference type="InterPro" id="IPR009081">
    <property type="entry name" value="PP-bd_ACP"/>
</dbReference>
<feature type="domain" description="Carrier" evidence="2">
    <location>
        <begin position="494"/>
        <end position="568"/>
    </location>
</feature>
<dbReference type="Proteomes" id="UP000007800">
    <property type="component" value="Unassembled WGS sequence"/>
</dbReference>
<dbReference type="EMBL" id="GG680918">
    <property type="protein sequence ID" value="EER05563.1"/>
    <property type="molecule type" value="Genomic_DNA"/>
</dbReference>
<sequence length="817" mass="89398">MEHLLYDNLWLDFVAAAVEFPDNIALRCNAAVFTYQQLRRVVEVRAAVLSRQYGLVSGSRVLLLLQRGVSFVVTALALWKLDCTMIPLDADLTPDSRAQQVAEEGDCDLLIVTTGRSTIDLSSVNGRVVGIDELDRLEDSQAIEKECDERSAPAYIMFTSGSSGRPKGVVVSHTSVVNVLEHFAAELGPDWRRLLAVTTFQFDISVLEYMLPLTTGRQCIIADTETCRSAPKILNMLIEDSIDLMQATPTMWQLLVAAGLLERAMGLNSGLQILCGGEPFPAHLRCLCDVASKVLNCYGPTETTIWSSTYQVLPDEDGPVPIGRPIRNTTFKISADGELIIGGAGVALGYFRRPKGSAGGFCVDGWYATGDRVRLDPHRGGDYVYLGRLDDSQVKVRGYRIELGEVEKVLKEQLAETSQCAVVPYRDHLAAFITADPSHIDVVSLRRELSRTLPPYMIPTWFTSLPSLPVTANGKLDRRALSAYSVTKGRRRPQMPTSPRGRIRKCVSEVLGFEVLDDASLASQGVTSLLAVVLVESLSEALGVVVDVEHVFAHARADSFFGYIEELAKANTVVPVAVKKAEKKAKKLDPFLSACQDGSVLDTYTIEEIQDKTTTVTDRFGSSPLHYAAGAGHLRVCKVLFQVGGNPHYCDHKSGRNALHWAARNGRMGMLDWLLDDCDVPVDTETKDGTTPLQLACWGGSPQVCDALVARGADAHHVNRWGCIVTHFAALSGQLKTMKWCSSVLSPEELAQGNDQGHTALHKAAYGGHGDICRWLLTFDVFRKLRKTPDVRGQTPAILARKSGHEGLAEFLDARCC</sequence>
<dbReference type="Pfam" id="PF00501">
    <property type="entry name" value="AMP-binding"/>
    <property type="match status" value="1"/>
</dbReference>
<keyword evidence="1" id="KW-0040">ANK repeat</keyword>
<feature type="repeat" description="ANK" evidence="1">
    <location>
        <begin position="620"/>
        <end position="652"/>
    </location>
</feature>
<dbReference type="SUPFAM" id="SSF56801">
    <property type="entry name" value="Acetyl-CoA synthetase-like"/>
    <property type="match status" value="1"/>
</dbReference>
<dbReference type="RefSeq" id="XP_002773747.1">
    <property type="nucleotide sequence ID" value="XM_002773701.1"/>
</dbReference>
<gene>
    <name evidence="3" type="ORF">Pmar_PMAR011591</name>
</gene>
<dbReference type="PANTHER" id="PTHR45527">
    <property type="entry name" value="NONRIBOSOMAL PEPTIDE SYNTHETASE"/>
    <property type="match status" value="1"/>
</dbReference>